<accession>A0AAD2JGY2</accession>
<evidence type="ECO:0000313" key="1">
    <source>
        <dbReference type="EMBL" id="CAJ1949669.1"/>
    </source>
</evidence>
<dbReference type="EMBL" id="CAKOGP040001758">
    <property type="protein sequence ID" value="CAJ1949669.1"/>
    <property type="molecule type" value="Genomic_DNA"/>
</dbReference>
<organism evidence="1 2">
    <name type="scientific">Cylindrotheca closterium</name>
    <dbReference type="NCBI Taxonomy" id="2856"/>
    <lineage>
        <taxon>Eukaryota</taxon>
        <taxon>Sar</taxon>
        <taxon>Stramenopiles</taxon>
        <taxon>Ochrophyta</taxon>
        <taxon>Bacillariophyta</taxon>
        <taxon>Bacillariophyceae</taxon>
        <taxon>Bacillariophycidae</taxon>
        <taxon>Bacillariales</taxon>
        <taxon>Bacillariaceae</taxon>
        <taxon>Cylindrotheca</taxon>
    </lineage>
</organism>
<proteinExistence type="predicted"/>
<reference evidence="1" key="1">
    <citation type="submission" date="2023-08" db="EMBL/GenBank/DDBJ databases">
        <authorList>
            <person name="Audoor S."/>
            <person name="Bilcke G."/>
        </authorList>
    </citation>
    <scope>NUCLEOTIDE SEQUENCE</scope>
</reference>
<dbReference type="AlphaFoldDB" id="A0AAD2JGY2"/>
<dbReference type="Proteomes" id="UP001295423">
    <property type="component" value="Unassembled WGS sequence"/>
</dbReference>
<evidence type="ECO:0000313" key="2">
    <source>
        <dbReference type="Proteomes" id="UP001295423"/>
    </source>
</evidence>
<protein>
    <recommendedName>
        <fullName evidence="3">VWFD domain-containing protein</fullName>
    </recommendedName>
</protein>
<sequence>MATELYSSNHNYSDVFVCSSGFGYFASNSVQAYRHLGSTTYNSAGVIAEPSVVAWYASGGLEDGWYAMKHGMGDIPASIDGKDLLSHCASVDKNLILVTDEDRDDAYSNVDAASIANLIDTNGYILNVIANYGINGTTSDFGMKIGGVTSFGGTHPHYTELIVDKPGAAWNINSLRAGGLLAQIFADIFVDIKVKEISNGSGGPSGGGGTVRVGGPEAGGDPHITTWNNKEHYEYHGQCDLVMVKDPSFADGLGLYLHIRTKIVRYWSYIQSVAIRIGDGVLEIEGSADAKDAQAHYWKNFKYQADLDTFAGFPVTQKLPSVYKRSYTIDLSSKFPGQDITIQLYKEFVRIKINGKEQVFGNSVGLLRDYKTGKTLARDGVTVLDDFTDLGDEWQVLPSEPRPFHEIAHPQFPELCLKPEDPRGERKRRLEESSISVEDAEKACVSLKDPLSIKDCVYDVLATQDVDMVGAF</sequence>
<name>A0AAD2JGY2_9STRA</name>
<gene>
    <name evidence="1" type="ORF">CYCCA115_LOCUS12213</name>
</gene>
<comment type="caution">
    <text evidence="1">The sequence shown here is derived from an EMBL/GenBank/DDBJ whole genome shotgun (WGS) entry which is preliminary data.</text>
</comment>
<keyword evidence="2" id="KW-1185">Reference proteome</keyword>
<evidence type="ECO:0008006" key="3">
    <source>
        <dbReference type="Google" id="ProtNLM"/>
    </source>
</evidence>